<dbReference type="Proteomes" id="UP001165083">
    <property type="component" value="Unassembled WGS sequence"/>
</dbReference>
<protein>
    <submittedName>
        <fullName evidence="2">Unnamed protein product</fullName>
    </submittedName>
</protein>
<evidence type="ECO:0000313" key="2">
    <source>
        <dbReference type="EMBL" id="GMF24520.1"/>
    </source>
</evidence>
<dbReference type="InterPro" id="IPR036770">
    <property type="entry name" value="Ankyrin_rpt-contain_sf"/>
</dbReference>
<organism evidence="2 3">
    <name type="scientific">Phytophthora lilii</name>
    <dbReference type="NCBI Taxonomy" id="2077276"/>
    <lineage>
        <taxon>Eukaryota</taxon>
        <taxon>Sar</taxon>
        <taxon>Stramenopiles</taxon>
        <taxon>Oomycota</taxon>
        <taxon>Peronosporomycetes</taxon>
        <taxon>Peronosporales</taxon>
        <taxon>Peronosporaceae</taxon>
        <taxon>Phytophthora</taxon>
    </lineage>
</organism>
<dbReference type="SUPFAM" id="SSF48403">
    <property type="entry name" value="Ankyrin repeat"/>
    <property type="match status" value="1"/>
</dbReference>
<name>A0A9W6WRS3_9STRA</name>
<sequence>METVATDATAKAQAFAHRLVEFADFEACVKFFDEREIDFDRPNDMGWSVLMSVCACGSSLDRLTSCLKLRLKAVAIVLCAIAGRDDLVGFVVDRTNAVDCATNSNRTTVLHLTAMSKNSWGQPALHLAVLSENPNAVESLLTNAPDLDITLRNEAGNTALDLSKRISGVASAQMEDLLNVKWAQYEREAAQLSSKVEQELMYLAVKEAEDAAGRNQAIKMKTGKKKNKKYRQKAKIPDNTLVKEAEATSVEQDEVEAILEETNIDTSSELIAKVELEQSARGLVQELDNDKDNWQSVLPNKSRKFKTQLVFSVSANCFASGRKETAKDSTKARRGVSKNQHKGCTKKKTANKNSNRNPPQSAHETSAKVPKQISPSSTTPKAPWASQTITSSANPPSPRSQVTSEEDEDQTVSSDNSYERLNRSFQRTFPVAAELEIDVEKFLIASSVSDRELEPNASLSISQVEALQEAHWQAYHYLNEKKVRLR</sequence>
<keyword evidence="3" id="KW-1185">Reference proteome</keyword>
<comment type="caution">
    <text evidence="2">The sequence shown here is derived from an EMBL/GenBank/DDBJ whole genome shotgun (WGS) entry which is preliminary data.</text>
</comment>
<proteinExistence type="predicted"/>
<feature type="compositionally biased region" description="Polar residues" evidence="1">
    <location>
        <begin position="373"/>
        <end position="403"/>
    </location>
</feature>
<feature type="compositionally biased region" description="Basic residues" evidence="1">
    <location>
        <begin position="332"/>
        <end position="350"/>
    </location>
</feature>
<evidence type="ECO:0000313" key="3">
    <source>
        <dbReference type="Proteomes" id="UP001165083"/>
    </source>
</evidence>
<evidence type="ECO:0000256" key="1">
    <source>
        <dbReference type="SAM" id="MobiDB-lite"/>
    </source>
</evidence>
<gene>
    <name evidence="2" type="ORF">Plil01_001007000</name>
</gene>
<accession>A0A9W6WRS3</accession>
<feature type="compositionally biased region" description="Basic and acidic residues" evidence="1">
    <location>
        <begin position="321"/>
        <end position="331"/>
    </location>
</feature>
<feature type="region of interest" description="Disordered" evidence="1">
    <location>
        <begin position="321"/>
        <end position="419"/>
    </location>
</feature>
<dbReference type="EMBL" id="BSXW01000521">
    <property type="protein sequence ID" value="GMF24520.1"/>
    <property type="molecule type" value="Genomic_DNA"/>
</dbReference>
<feature type="compositionally biased region" description="Polar residues" evidence="1">
    <location>
        <begin position="351"/>
        <end position="364"/>
    </location>
</feature>
<dbReference type="OrthoDB" id="194358at2759"/>
<reference evidence="2" key="1">
    <citation type="submission" date="2023-04" db="EMBL/GenBank/DDBJ databases">
        <title>Phytophthora lilii NBRC 32176.</title>
        <authorList>
            <person name="Ichikawa N."/>
            <person name="Sato H."/>
            <person name="Tonouchi N."/>
        </authorList>
    </citation>
    <scope>NUCLEOTIDE SEQUENCE</scope>
    <source>
        <strain evidence="2">NBRC 32176</strain>
    </source>
</reference>
<dbReference type="AlphaFoldDB" id="A0A9W6WRS3"/>
<dbReference type="Gene3D" id="1.25.40.20">
    <property type="entry name" value="Ankyrin repeat-containing domain"/>
    <property type="match status" value="1"/>
</dbReference>